<keyword evidence="4" id="KW-1185">Reference proteome</keyword>
<protein>
    <recommendedName>
        <fullName evidence="2">HNH nuclease domain-containing protein</fullName>
    </recommendedName>
</protein>
<dbReference type="EnsemblBacteria" id="BAD02048">
    <property type="protein sequence ID" value="BAD02048"/>
    <property type="gene ID" value="BAD02048"/>
</dbReference>
<reference evidence="3 4" key="1">
    <citation type="journal article" date="2003" name="DNA Res.">
        <title>Structural analysis of four large plasmids harboring in a unicellular cyanobacterium, Synechocystis sp. PCC 6803.</title>
        <authorList>
            <person name="Kaneko T."/>
            <person name="Nakamura Y."/>
            <person name="Sasamoto S."/>
            <person name="Watanabe A."/>
            <person name="Kohara M."/>
            <person name="Matsumoto M."/>
            <person name="Shimpo S."/>
            <person name="Yamada M."/>
            <person name="Tabata S."/>
        </authorList>
    </citation>
    <scope>NUCLEOTIDE SEQUENCE [LARGE SCALE GENOMIC DNA]</scope>
    <source>
        <strain evidence="4">ATCC 27184 / PCC 6803 / Kazusa</strain>
    </source>
</reference>
<evidence type="ECO:0000313" key="4">
    <source>
        <dbReference type="Proteomes" id="UP000001425"/>
    </source>
</evidence>
<gene>
    <name evidence="3" type="ordered locus">sll8040</name>
</gene>
<proteinExistence type="predicted"/>
<feature type="region of interest" description="Disordered" evidence="1">
    <location>
        <begin position="1"/>
        <end position="30"/>
    </location>
</feature>
<dbReference type="AlphaFoldDB" id="Q6ZE52"/>
<evidence type="ECO:0000256" key="1">
    <source>
        <dbReference type="SAM" id="MobiDB-lite"/>
    </source>
</evidence>
<dbReference type="EMBL" id="AP004312">
    <property type="protein sequence ID" value="BAD02048.1"/>
    <property type="molecule type" value="Genomic_DNA"/>
</dbReference>
<organism evidence="3 4">
    <name type="scientific">Synechocystis sp. (strain ATCC 27184 / PCC 6803 / Kazusa)</name>
    <dbReference type="NCBI Taxonomy" id="1111708"/>
    <lineage>
        <taxon>Bacteria</taxon>
        <taxon>Bacillati</taxon>
        <taxon>Cyanobacteriota</taxon>
        <taxon>Cyanophyceae</taxon>
        <taxon>Synechococcales</taxon>
        <taxon>Merismopediaceae</taxon>
        <taxon>Synechocystis</taxon>
    </lineage>
</organism>
<dbReference type="InterPro" id="IPR003615">
    <property type="entry name" value="HNH_nuc"/>
</dbReference>
<keyword evidence="3" id="KW-0614">Plasmid</keyword>
<dbReference type="InParanoid" id="Q6ZE52"/>
<feature type="compositionally biased region" description="Polar residues" evidence="1">
    <location>
        <begin position="1"/>
        <end position="18"/>
    </location>
</feature>
<dbReference type="Proteomes" id="UP000001425">
    <property type="component" value="Plasmid pSYSG"/>
</dbReference>
<feature type="domain" description="HNH nuclease" evidence="2">
    <location>
        <begin position="137"/>
        <end position="160"/>
    </location>
</feature>
<evidence type="ECO:0000259" key="2">
    <source>
        <dbReference type="Pfam" id="PF13392"/>
    </source>
</evidence>
<name>Q6ZE52_SYNY3</name>
<dbReference type="Pfam" id="PF13392">
    <property type="entry name" value="HNH_3"/>
    <property type="match status" value="1"/>
</dbReference>
<geneLocation type="plasmid" evidence="3 4">
    <name>pSYSG</name>
</geneLocation>
<evidence type="ECO:0000313" key="3">
    <source>
        <dbReference type="EMBL" id="BAD02048.1"/>
    </source>
</evidence>
<accession>Q6ZE52</accession>
<sequence>MEILTRYNSTPHTEPQHINSDETKNKRSLPPVFKAQKSKKKQLRHCKHGSISALSKVINHATVFTKINFFTWKQTKDGYLYLERDDARSLFNLLDETGIFDFHVTNIQKKIIYQHQVSKFLSNGWRLYANGYFARKGEVEIHHLDANKQNNDPRNLRYVSPGLNYLCARAIKHEYTGEDIPDSVIESYEEAEYLVKLTFKRYLKRLGYSMSKSERDFLLSLKWNIAREILQSWQPPAQVTELIEKLVQK</sequence>
<dbReference type="KEGG" id="syn:sll8040"/>